<proteinExistence type="predicted"/>
<dbReference type="Proteomes" id="UP000219329">
    <property type="component" value="Unassembled WGS sequence"/>
</dbReference>
<feature type="chain" id="PRO_5012630822" evidence="2">
    <location>
        <begin position="21"/>
        <end position="340"/>
    </location>
</feature>
<dbReference type="AlphaFoldDB" id="A0A2A5WCN6"/>
<dbReference type="EMBL" id="NTJZ01000005">
    <property type="protein sequence ID" value="PDH34044.1"/>
    <property type="molecule type" value="Genomic_DNA"/>
</dbReference>
<keyword evidence="2" id="KW-0732">Signal</keyword>
<feature type="region of interest" description="Disordered" evidence="1">
    <location>
        <begin position="78"/>
        <end position="97"/>
    </location>
</feature>
<protein>
    <submittedName>
        <fullName evidence="3">Uncharacterized protein</fullName>
    </submittedName>
</protein>
<evidence type="ECO:0000256" key="2">
    <source>
        <dbReference type="SAM" id="SignalP"/>
    </source>
</evidence>
<feature type="signal peptide" evidence="2">
    <location>
        <begin position="1"/>
        <end position="20"/>
    </location>
</feature>
<gene>
    <name evidence="3" type="ORF">CNF02_06720</name>
</gene>
<evidence type="ECO:0000313" key="4">
    <source>
        <dbReference type="Proteomes" id="UP000219329"/>
    </source>
</evidence>
<name>A0A2A5WCN6_9GAMM</name>
<organism evidence="3 4">
    <name type="scientific">OM182 bacterium MED-G28</name>
    <dbReference type="NCBI Taxonomy" id="1986256"/>
    <lineage>
        <taxon>Bacteria</taxon>
        <taxon>Pseudomonadati</taxon>
        <taxon>Pseudomonadota</taxon>
        <taxon>Gammaproteobacteria</taxon>
        <taxon>OMG group</taxon>
        <taxon>OM182 clade</taxon>
    </lineage>
</organism>
<accession>A0A2A5WCN6</accession>
<evidence type="ECO:0000256" key="1">
    <source>
        <dbReference type="SAM" id="MobiDB-lite"/>
    </source>
</evidence>
<reference evidence="3 4" key="1">
    <citation type="submission" date="2017-08" db="EMBL/GenBank/DDBJ databases">
        <title>Fine stratification of microbial communities through a metagenomic profile of the photic zone.</title>
        <authorList>
            <person name="Haro-Moreno J.M."/>
            <person name="Lopez-Perez M."/>
            <person name="De La Torre J."/>
            <person name="Picazo A."/>
            <person name="Camacho A."/>
            <person name="Rodriguez-Valera F."/>
        </authorList>
    </citation>
    <scope>NUCLEOTIDE SEQUENCE [LARGE SCALE GENOMIC DNA]</scope>
    <source>
        <strain evidence="3">MED-G28</strain>
    </source>
</reference>
<evidence type="ECO:0000313" key="3">
    <source>
        <dbReference type="EMBL" id="PDH34044.1"/>
    </source>
</evidence>
<feature type="compositionally biased region" description="Polar residues" evidence="1">
    <location>
        <begin position="79"/>
        <end position="92"/>
    </location>
</feature>
<sequence>MSRIKVFTIALLGWPIFSLAAEKSYIAPKTEFGAPDLQGTWSIATQTNLERAQRFGGKLTITAEEALRIEAMVRAGMERSNQPSDPNRSAPTAGQGVGGYNTFWMDPGDRLAEVDGEIRTSIIVDPSDGRVPYSAVGRQKYEEALGFRNSYEGPEIRPLGERCIVGFGSSGGPPKLPVLYNNLTQIVQTKDYVILLAEMNHDARIVRLNQDHYQPSFNPWLGDSVGYYEEDSLVVVTTNFHGQQNLRSSLDHRFYGSTSMIVTERFTRTANDKILYQFTVDDPEIYSQAWSGELPMNNSGEQLFEYACHEGNYALPGILAGARRADADGVEYAPTDPGRQ</sequence>
<comment type="caution">
    <text evidence="3">The sequence shown here is derived from an EMBL/GenBank/DDBJ whole genome shotgun (WGS) entry which is preliminary data.</text>
</comment>